<evidence type="ECO:0000313" key="1">
    <source>
        <dbReference type="EMBL" id="PWN91049.1"/>
    </source>
</evidence>
<organism evidence="1 2">
    <name type="scientific">Acaromyces ingoldii</name>
    <dbReference type="NCBI Taxonomy" id="215250"/>
    <lineage>
        <taxon>Eukaryota</taxon>
        <taxon>Fungi</taxon>
        <taxon>Dikarya</taxon>
        <taxon>Basidiomycota</taxon>
        <taxon>Ustilaginomycotina</taxon>
        <taxon>Exobasidiomycetes</taxon>
        <taxon>Exobasidiales</taxon>
        <taxon>Cryptobasidiaceae</taxon>
        <taxon>Acaromyces</taxon>
    </lineage>
</organism>
<dbReference type="EMBL" id="KZ819636">
    <property type="protein sequence ID" value="PWN91049.1"/>
    <property type="molecule type" value="Genomic_DNA"/>
</dbReference>
<name>A0A316YP45_9BASI</name>
<dbReference type="Proteomes" id="UP000245768">
    <property type="component" value="Unassembled WGS sequence"/>
</dbReference>
<dbReference type="RefSeq" id="XP_025378247.1">
    <property type="nucleotide sequence ID" value="XM_025517976.1"/>
</dbReference>
<evidence type="ECO:0000313" key="2">
    <source>
        <dbReference type="Proteomes" id="UP000245768"/>
    </source>
</evidence>
<proteinExistence type="predicted"/>
<sequence length="186" mass="21074">MMSDDPEGERPTSWVPTIVASGDTTAYDTSDSLVFYLTRLLTPVQDAEIRKRIEEPVEYYEKRVWYYPWAEEQDGTLADVERIAYEASVEHRPKKNHCLFFVDRQAAQDGTVLIVECVADPETDGLPKGSIVTRGRIAAKQAPVAVVNSDLGNMELVEFLRGDDPEYRAALHFHHETPSDEEEETL</sequence>
<gene>
    <name evidence="1" type="ORF">FA10DRAFT_130751</name>
</gene>
<dbReference type="GeneID" id="37039892"/>
<keyword evidence="2" id="KW-1185">Reference proteome</keyword>
<reference evidence="1 2" key="1">
    <citation type="journal article" date="2018" name="Mol. Biol. Evol.">
        <title>Broad Genomic Sampling Reveals a Smut Pathogenic Ancestry of the Fungal Clade Ustilaginomycotina.</title>
        <authorList>
            <person name="Kijpornyongpan T."/>
            <person name="Mondo S.J."/>
            <person name="Barry K."/>
            <person name="Sandor L."/>
            <person name="Lee J."/>
            <person name="Lipzen A."/>
            <person name="Pangilinan J."/>
            <person name="LaButti K."/>
            <person name="Hainaut M."/>
            <person name="Henrissat B."/>
            <person name="Grigoriev I.V."/>
            <person name="Spatafora J.W."/>
            <person name="Aime M.C."/>
        </authorList>
    </citation>
    <scope>NUCLEOTIDE SEQUENCE [LARGE SCALE GENOMIC DNA]</scope>
    <source>
        <strain evidence="1 2">MCA 4198</strain>
    </source>
</reference>
<accession>A0A316YP45</accession>
<dbReference type="InParanoid" id="A0A316YP45"/>
<dbReference type="OrthoDB" id="10537428at2759"/>
<dbReference type="AlphaFoldDB" id="A0A316YP45"/>
<protein>
    <submittedName>
        <fullName evidence="1">Uncharacterized protein</fullName>
    </submittedName>
</protein>